<dbReference type="AlphaFoldDB" id="A0A4P7BZ07"/>
<dbReference type="RefSeq" id="WP_134358697.1">
    <property type="nucleotide sequence ID" value="NZ_CP038033.1"/>
</dbReference>
<protein>
    <submittedName>
        <fullName evidence="2">Uncharacterized protein</fullName>
    </submittedName>
</protein>
<evidence type="ECO:0000313" key="3">
    <source>
        <dbReference type="Proteomes" id="UP000294325"/>
    </source>
</evidence>
<dbReference type="KEGG" id="nwr:E3U44_13670"/>
<evidence type="ECO:0000256" key="1">
    <source>
        <dbReference type="SAM" id="Phobius"/>
    </source>
</evidence>
<sequence length="177" mass="19293">MFSKMIDFVKTLYVICRLEAGPQKVPSSTALLTGSLIAYILGRMWVETFDHSIAAAGFLGVFDAILLALVASVPLMLLRFNNRILQTLTAMASAGFVVCLAQLFLLFLLSDLPLPEERFSRVVTFLTLPLLLWKILINTVLLKTALAWNFLPALGLSLGHLLLVFLVGGPMASSLVG</sequence>
<evidence type="ECO:0000313" key="2">
    <source>
        <dbReference type="EMBL" id="QBQ55438.1"/>
    </source>
</evidence>
<accession>A0A4P7BZ07</accession>
<dbReference type="EMBL" id="CP038033">
    <property type="protein sequence ID" value="QBQ55438.1"/>
    <property type="molecule type" value="Genomic_DNA"/>
</dbReference>
<keyword evidence="1" id="KW-0812">Transmembrane</keyword>
<feature type="transmembrane region" description="Helical" evidence="1">
    <location>
        <begin position="90"/>
        <end position="110"/>
    </location>
</feature>
<feature type="transmembrane region" description="Helical" evidence="1">
    <location>
        <begin position="52"/>
        <end position="78"/>
    </location>
</feature>
<organism evidence="2 3">
    <name type="scientific">Nitrosococcus wardiae</name>
    <dbReference type="NCBI Taxonomy" id="1814290"/>
    <lineage>
        <taxon>Bacteria</taxon>
        <taxon>Pseudomonadati</taxon>
        <taxon>Pseudomonadota</taxon>
        <taxon>Gammaproteobacteria</taxon>
        <taxon>Chromatiales</taxon>
        <taxon>Chromatiaceae</taxon>
        <taxon>Nitrosococcus</taxon>
    </lineage>
</organism>
<feature type="transmembrane region" description="Helical" evidence="1">
    <location>
        <begin position="122"/>
        <end position="141"/>
    </location>
</feature>
<name>A0A4P7BZ07_9GAMM</name>
<feature type="transmembrane region" description="Helical" evidence="1">
    <location>
        <begin position="153"/>
        <end position="172"/>
    </location>
</feature>
<keyword evidence="1" id="KW-0472">Membrane</keyword>
<gene>
    <name evidence="2" type="ORF">E3U44_13670</name>
</gene>
<dbReference type="Proteomes" id="UP000294325">
    <property type="component" value="Chromosome"/>
</dbReference>
<proteinExistence type="predicted"/>
<keyword evidence="3" id="KW-1185">Reference proteome</keyword>
<keyword evidence="1" id="KW-1133">Transmembrane helix</keyword>
<dbReference type="OrthoDB" id="9851750at2"/>
<reference evidence="2 3" key="1">
    <citation type="submission" date="2019-03" db="EMBL/GenBank/DDBJ databases">
        <title>The genome sequence of Nitrosococcus wardiae strain D1FHST reveals the archetypal metabolic capacity of ammonia-oxidizing Gammaproteobacteria.</title>
        <authorList>
            <person name="Wang L."/>
            <person name="Lim C.K."/>
            <person name="Hanson T.E."/>
            <person name="Dang H."/>
            <person name="Klotz M.G."/>
        </authorList>
    </citation>
    <scope>NUCLEOTIDE SEQUENCE [LARGE SCALE GENOMIC DNA]</scope>
    <source>
        <strain evidence="2 3">D1FHS</strain>
    </source>
</reference>